<name>A0A166Z1S3_COLIC</name>
<evidence type="ECO:0000256" key="1">
    <source>
        <dbReference type="ARBA" id="ARBA00004141"/>
    </source>
</evidence>
<comment type="caution">
    <text evidence="9">The sequence shown here is derived from an EMBL/GenBank/DDBJ whole genome shotgun (WGS) entry which is preliminary data.</text>
</comment>
<organism evidence="9 10">
    <name type="scientific">Colletotrichum incanum</name>
    <name type="common">Soybean anthracnose fungus</name>
    <dbReference type="NCBI Taxonomy" id="1573173"/>
    <lineage>
        <taxon>Eukaryota</taxon>
        <taxon>Fungi</taxon>
        <taxon>Dikarya</taxon>
        <taxon>Ascomycota</taxon>
        <taxon>Pezizomycotina</taxon>
        <taxon>Sordariomycetes</taxon>
        <taxon>Hypocreomycetidae</taxon>
        <taxon>Glomerellales</taxon>
        <taxon>Glomerellaceae</taxon>
        <taxon>Colletotrichum</taxon>
        <taxon>Colletotrichum spaethianum species complex</taxon>
    </lineage>
</organism>
<dbReference type="EMBL" id="LFIW01002228">
    <property type="protein sequence ID" value="KZL78323.1"/>
    <property type="molecule type" value="Genomic_DNA"/>
</dbReference>
<evidence type="ECO:0000256" key="6">
    <source>
        <dbReference type="SAM" id="MobiDB-lite"/>
    </source>
</evidence>
<protein>
    <submittedName>
        <fullName evidence="9">Integral membrane protein</fullName>
    </submittedName>
</protein>
<sequence length="493" mass="55266">LHFNHEIPRILLRKHSFAFCICPISSPASLLLMASSDGFPSILDDPESLPVTGQSAFVGQPPATQHDYYVVKGLFRMIGMVEANPMMGYFIAAKPPPGYVQETRQPGVLTGLIFVVLAIAVPTTARIWLRLQRGSSMQFGWDDWAILVGAILALVYPVMQMYSLANGAAAKHVWEITYEQYGSGMVVAMVCKTTFYVAVGMIKLSIAIFIQRLADRLNSWWRISCSIFIASIVGYMILAIFFNRLRIQWDLALRGRIEPVPICIDPGIQAKILSGIHVAQGLMLLLTPIVILWKVRMQTPKKVRLFTIWTIGGVTVLVGLLRQIRPTITNDFTWDYVEVLVWTCLDLSLGTLAASLPVLDVLLEKYWRKAKSTVMKPYASRQSQDITGARTWQYSKTEDREKNRKSTTRTSMSIIAPAMMLSESSESIVKKNLLQGSKGNGVEMSILCTQEVEVHISAAAEDMEKGQEKARGPRAPSPFYHNRPEWHDKSHKF</sequence>
<feature type="non-terminal residue" evidence="9">
    <location>
        <position position="1"/>
    </location>
</feature>
<feature type="region of interest" description="Disordered" evidence="6">
    <location>
        <begin position="462"/>
        <end position="493"/>
    </location>
</feature>
<evidence type="ECO:0000313" key="9">
    <source>
        <dbReference type="EMBL" id="KZL78323.1"/>
    </source>
</evidence>
<dbReference type="PANTHER" id="PTHR33048">
    <property type="entry name" value="PTH11-LIKE INTEGRAL MEMBRANE PROTEIN (AFU_ORTHOLOGUE AFUA_5G11245)"/>
    <property type="match status" value="1"/>
</dbReference>
<evidence type="ECO:0000313" key="10">
    <source>
        <dbReference type="Proteomes" id="UP000076584"/>
    </source>
</evidence>
<dbReference type="InterPro" id="IPR052337">
    <property type="entry name" value="SAT4-like"/>
</dbReference>
<proteinExistence type="inferred from homology"/>
<evidence type="ECO:0000256" key="5">
    <source>
        <dbReference type="ARBA" id="ARBA00038359"/>
    </source>
</evidence>
<feature type="domain" description="Rhodopsin" evidence="8">
    <location>
        <begin position="125"/>
        <end position="364"/>
    </location>
</feature>
<evidence type="ECO:0000256" key="7">
    <source>
        <dbReference type="SAM" id="Phobius"/>
    </source>
</evidence>
<feature type="transmembrane region" description="Helical" evidence="7">
    <location>
        <begin position="141"/>
        <end position="165"/>
    </location>
</feature>
<feature type="compositionally biased region" description="Basic and acidic residues" evidence="6">
    <location>
        <begin position="462"/>
        <end position="471"/>
    </location>
</feature>
<keyword evidence="3 7" id="KW-1133">Transmembrane helix</keyword>
<dbReference type="AlphaFoldDB" id="A0A166Z1S3"/>
<dbReference type="GO" id="GO:0016020">
    <property type="term" value="C:membrane"/>
    <property type="evidence" value="ECO:0007669"/>
    <property type="project" value="UniProtKB-SubCell"/>
</dbReference>
<comment type="subcellular location">
    <subcellularLocation>
        <location evidence="1">Membrane</location>
        <topology evidence="1">Multi-pass membrane protein</topology>
    </subcellularLocation>
</comment>
<feature type="transmembrane region" description="Helical" evidence="7">
    <location>
        <begin position="305"/>
        <end position="324"/>
    </location>
</feature>
<keyword evidence="10" id="KW-1185">Reference proteome</keyword>
<feature type="transmembrane region" description="Helical" evidence="7">
    <location>
        <begin position="108"/>
        <end position="129"/>
    </location>
</feature>
<accession>A0A166Z1S3</accession>
<reference evidence="9 10" key="1">
    <citation type="submission" date="2015-06" db="EMBL/GenBank/DDBJ databases">
        <title>Survival trade-offs in plant roots during colonization by closely related pathogenic and mutualistic fungi.</title>
        <authorList>
            <person name="Hacquard S."/>
            <person name="Kracher B."/>
            <person name="Hiruma K."/>
            <person name="Weinman A."/>
            <person name="Muench P."/>
            <person name="Garrido Oter R."/>
            <person name="Ver Loren van Themaat E."/>
            <person name="Dallerey J.-F."/>
            <person name="Damm U."/>
            <person name="Henrissat B."/>
            <person name="Lespinet O."/>
            <person name="Thon M."/>
            <person name="Kemen E."/>
            <person name="McHardy A.C."/>
            <person name="Schulze-Lefert P."/>
            <person name="O'Connell R.J."/>
        </authorList>
    </citation>
    <scope>NUCLEOTIDE SEQUENCE [LARGE SCALE GENOMIC DNA]</scope>
    <source>
        <strain evidence="9 10">MAFF 238704</strain>
    </source>
</reference>
<feature type="transmembrane region" description="Helical" evidence="7">
    <location>
        <begin position="185"/>
        <end position="209"/>
    </location>
</feature>
<dbReference type="PANTHER" id="PTHR33048:SF129">
    <property type="entry name" value="INTEGRAL MEMBRANE PROTEIN-RELATED"/>
    <property type="match status" value="1"/>
</dbReference>
<feature type="region of interest" description="Disordered" evidence="6">
    <location>
        <begin position="390"/>
        <end position="409"/>
    </location>
</feature>
<evidence type="ECO:0000256" key="4">
    <source>
        <dbReference type="ARBA" id="ARBA00023136"/>
    </source>
</evidence>
<dbReference type="Pfam" id="PF20684">
    <property type="entry name" value="Fung_rhodopsin"/>
    <property type="match status" value="1"/>
</dbReference>
<gene>
    <name evidence="9" type="ORF">CI238_03457</name>
</gene>
<feature type="transmembrane region" description="Helical" evidence="7">
    <location>
        <begin position="221"/>
        <end position="242"/>
    </location>
</feature>
<dbReference type="InterPro" id="IPR049326">
    <property type="entry name" value="Rhodopsin_dom_fungi"/>
</dbReference>
<feature type="transmembrane region" description="Helical" evidence="7">
    <location>
        <begin position="272"/>
        <end position="293"/>
    </location>
</feature>
<evidence type="ECO:0000256" key="2">
    <source>
        <dbReference type="ARBA" id="ARBA00022692"/>
    </source>
</evidence>
<feature type="compositionally biased region" description="Basic and acidic residues" evidence="6">
    <location>
        <begin position="482"/>
        <end position="493"/>
    </location>
</feature>
<evidence type="ECO:0000259" key="8">
    <source>
        <dbReference type="Pfam" id="PF20684"/>
    </source>
</evidence>
<comment type="similarity">
    <text evidence="5">Belongs to the SAT4 family.</text>
</comment>
<dbReference type="Proteomes" id="UP000076584">
    <property type="component" value="Unassembled WGS sequence"/>
</dbReference>
<keyword evidence="4 7" id="KW-0472">Membrane</keyword>
<evidence type="ECO:0000256" key="3">
    <source>
        <dbReference type="ARBA" id="ARBA00022989"/>
    </source>
</evidence>
<feature type="transmembrane region" description="Helical" evidence="7">
    <location>
        <begin position="339"/>
        <end position="363"/>
    </location>
</feature>
<keyword evidence="2 7" id="KW-0812">Transmembrane</keyword>